<dbReference type="GO" id="GO:0071949">
    <property type="term" value="F:FAD binding"/>
    <property type="evidence" value="ECO:0007669"/>
    <property type="project" value="InterPro"/>
</dbReference>
<comment type="caution">
    <text evidence="4">The sequence shown here is derived from an EMBL/GenBank/DDBJ whole genome shotgun (WGS) entry which is preliminary data.</text>
</comment>
<keyword evidence="5" id="KW-1185">Reference proteome</keyword>
<name>A0A848GNL2_9BACT</name>
<organism evidence="4 5">
    <name type="scientific">Chitinophaga fulva</name>
    <dbReference type="NCBI Taxonomy" id="2728842"/>
    <lineage>
        <taxon>Bacteria</taxon>
        <taxon>Pseudomonadati</taxon>
        <taxon>Bacteroidota</taxon>
        <taxon>Chitinophagia</taxon>
        <taxon>Chitinophagales</taxon>
        <taxon>Chitinophagaceae</taxon>
        <taxon>Chitinophaga</taxon>
    </lineage>
</organism>
<dbReference type="InterPro" id="IPR050493">
    <property type="entry name" value="FAD-dep_Monooxygenase_BioMet"/>
</dbReference>
<evidence type="ECO:0000256" key="1">
    <source>
        <dbReference type="ARBA" id="ARBA00023002"/>
    </source>
</evidence>
<evidence type="ECO:0000259" key="3">
    <source>
        <dbReference type="Pfam" id="PF01494"/>
    </source>
</evidence>
<dbReference type="Proteomes" id="UP000583266">
    <property type="component" value="Unassembled WGS sequence"/>
</dbReference>
<evidence type="ECO:0000256" key="2">
    <source>
        <dbReference type="ARBA" id="ARBA00023033"/>
    </source>
</evidence>
<dbReference type="Gene3D" id="3.50.50.60">
    <property type="entry name" value="FAD/NAD(P)-binding domain"/>
    <property type="match status" value="1"/>
</dbReference>
<dbReference type="PANTHER" id="PTHR13789">
    <property type="entry name" value="MONOOXYGENASE"/>
    <property type="match status" value="1"/>
</dbReference>
<accession>A0A848GNL2</accession>
<dbReference type="SUPFAM" id="SSF51905">
    <property type="entry name" value="FAD/NAD(P)-binding domain"/>
    <property type="match status" value="1"/>
</dbReference>
<dbReference type="PANTHER" id="PTHR13789:SF309">
    <property type="entry name" value="PUTATIVE (AFU_ORTHOLOGUE AFUA_6G14510)-RELATED"/>
    <property type="match status" value="1"/>
</dbReference>
<dbReference type="EMBL" id="JABBGC010000002">
    <property type="protein sequence ID" value="NML39527.1"/>
    <property type="molecule type" value="Genomic_DNA"/>
</dbReference>
<evidence type="ECO:0000313" key="5">
    <source>
        <dbReference type="Proteomes" id="UP000583266"/>
    </source>
</evidence>
<keyword evidence="1" id="KW-0560">Oxidoreductase</keyword>
<dbReference type="PRINTS" id="PR00420">
    <property type="entry name" value="RNGMNOXGNASE"/>
</dbReference>
<reference evidence="4 5" key="1">
    <citation type="submission" date="2020-04" db="EMBL/GenBank/DDBJ databases">
        <title>Chitinophaga sp. G-6-1-13 sp. nov., isolated from soil.</title>
        <authorList>
            <person name="Dahal R.H."/>
            <person name="Chaudhary D.K."/>
        </authorList>
    </citation>
    <scope>NUCLEOTIDE SEQUENCE [LARGE SCALE GENOMIC DNA]</scope>
    <source>
        <strain evidence="4 5">G-6-1-13</strain>
    </source>
</reference>
<protein>
    <submittedName>
        <fullName evidence="4">NAD(P)-binding protein</fullName>
    </submittedName>
</protein>
<dbReference type="Pfam" id="PF01494">
    <property type="entry name" value="FAD_binding_3"/>
    <property type="match status" value="1"/>
</dbReference>
<dbReference type="RefSeq" id="WP_169226595.1">
    <property type="nucleotide sequence ID" value="NZ_JABBGC010000002.1"/>
</dbReference>
<dbReference type="GO" id="GO:0004497">
    <property type="term" value="F:monooxygenase activity"/>
    <property type="evidence" value="ECO:0007669"/>
    <property type="project" value="UniProtKB-KW"/>
</dbReference>
<evidence type="ECO:0000313" key="4">
    <source>
        <dbReference type="EMBL" id="NML39527.1"/>
    </source>
</evidence>
<keyword evidence="2" id="KW-0503">Monooxygenase</keyword>
<dbReference type="InterPro" id="IPR036188">
    <property type="entry name" value="FAD/NAD-bd_sf"/>
</dbReference>
<dbReference type="InterPro" id="IPR002938">
    <property type="entry name" value="FAD-bd"/>
</dbReference>
<feature type="domain" description="FAD-binding" evidence="3">
    <location>
        <begin position="2"/>
        <end position="338"/>
    </location>
</feature>
<dbReference type="AlphaFoldDB" id="A0A848GNL2"/>
<sequence>MKAIIIGGGIGGLTTAIALQQRGWQYEVYEAAPEYKAVGAGILLGANAMKVYQQLGIADALTSQGGHLEQLYIKDYKGKILQQIDNNLLQQQYGSRSVPIHRATLQAALLGYLDEPVRTGKKCIAVTETQGGIIARFDDGSEAKGDILIAADGIRSAVREHYIGSQGYRYSGQTCWRTTVTMDLPAAERIVTSEVWGGRGNGVRASFMHVGGDQVYFWFTRRFPEGTPLTNEEALALIQRELASFSGHMKEVVARIDASKLIRSDLYDLAPTKNWHKGRVVLLGDAAHATTPNLGQGASQAIEDAYALADSLSRHSAPEAAFQHYASRRMARAHKIVRISWQLALLTNWQGAIAVAFRNFMVRNMPAGTTKRQLDFLYNIEL</sequence>
<proteinExistence type="predicted"/>
<gene>
    <name evidence="4" type="ORF">HHL17_20165</name>
</gene>